<accession>A0AAW1IDL5</accession>
<reference evidence="1 2" key="1">
    <citation type="journal article" date="2024" name="BMC Genomics">
        <title>De novo assembly and annotation of Popillia japonica's genome with initial clues to its potential as an invasive pest.</title>
        <authorList>
            <person name="Cucini C."/>
            <person name="Boschi S."/>
            <person name="Funari R."/>
            <person name="Cardaioli E."/>
            <person name="Iannotti N."/>
            <person name="Marturano G."/>
            <person name="Paoli F."/>
            <person name="Bruttini M."/>
            <person name="Carapelli A."/>
            <person name="Frati F."/>
            <person name="Nardi F."/>
        </authorList>
    </citation>
    <scope>NUCLEOTIDE SEQUENCE [LARGE SCALE GENOMIC DNA]</scope>
    <source>
        <strain evidence="1">DMR45628</strain>
    </source>
</reference>
<protein>
    <submittedName>
        <fullName evidence="1">Uncharacterized protein</fullName>
    </submittedName>
</protein>
<dbReference type="Proteomes" id="UP001458880">
    <property type="component" value="Unassembled WGS sequence"/>
</dbReference>
<gene>
    <name evidence="1" type="ORF">QE152_g36163</name>
</gene>
<keyword evidence="2" id="KW-1185">Reference proteome</keyword>
<proteinExistence type="predicted"/>
<evidence type="ECO:0000313" key="1">
    <source>
        <dbReference type="EMBL" id="KAK9687567.1"/>
    </source>
</evidence>
<evidence type="ECO:0000313" key="2">
    <source>
        <dbReference type="Proteomes" id="UP001458880"/>
    </source>
</evidence>
<dbReference type="AlphaFoldDB" id="A0AAW1IDL5"/>
<name>A0AAW1IDL5_POPJA</name>
<comment type="caution">
    <text evidence="1">The sequence shown here is derived from an EMBL/GenBank/DDBJ whole genome shotgun (WGS) entry which is preliminary data.</text>
</comment>
<sequence length="85" mass="10452">MFSYQSSQIKSSDFLLTVMYFTWKFYYWRCIVGYKHYCAVVHQESFVDLDDHNVYTWSVLQITNRFPILLKCSFTRNERQITTRR</sequence>
<organism evidence="1 2">
    <name type="scientific">Popillia japonica</name>
    <name type="common">Japanese beetle</name>
    <dbReference type="NCBI Taxonomy" id="7064"/>
    <lineage>
        <taxon>Eukaryota</taxon>
        <taxon>Metazoa</taxon>
        <taxon>Ecdysozoa</taxon>
        <taxon>Arthropoda</taxon>
        <taxon>Hexapoda</taxon>
        <taxon>Insecta</taxon>
        <taxon>Pterygota</taxon>
        <taxon>Neoptera</taxon>
        <taxon>Endopterygota</taxon>
        <taxon>Coleoptera</taxon>
        <taxon>Polyphaga</taxon>
        <taxon>Scarabaeiformia</taxon>
        <taxon>Scarabaeidae</taxon>
        <taxon>Rutelinae</taxon>
        <taxon>Popillia</taxon>
    </lineage>
</organism>
<dbReference type="EMBL" id="JASPKY010000633">
    <property type="protein sequence ID" value="KAK9687567.1"/>
    <property type="molecule type" value="Genomic_DNA"/>
</dbReference>